<evidence type="ECO:0000256" key="1">
    <source>
        <dbReference type="SAM" id="MobiDB-lite"/>
    </source>
</evidence>
<reference evidence="3" key="1">
    <citation type="journal article" date="2014" name="Proc. Natl. Acad. Sci. U.S.A.">
        <title>Extensive sampling of basidiomycete genomes demonstrates inadequacy of the white-rot/brown-rot paradigm for wood decay fungi.</title>
        <authorList>
            <person name="Riley R."/>
            <person name="Salamov A.A."/>
            <person name="Brown D.W."/>
            <person name="Nagy L.G."/>
            <person name="Floudas D."/>
            <person name="Held B.W."/>
            <person name="Levasseur A."/>
            <person name="Lombard V."/>
            <person name="Morin E."/>
            <person name="Otillar R."/>
            <person name="Lindquist E.A."/>
            <person name="Sun H."/>
            <person name="LaButti K.M."/>
            <person name="Schmutz J."/>
            <person name="Jabbour D."/>
            <person name="Luo H."/>
            <person name="Baker S.E."/>
            <person name="Pisabarro A.G."/>
            <person name="Walton J.D."/>
            <person name="Blanchette R.A."/>
            <person name="Henrissat B."/>
            <person name="Martin F."/>
            <person name="Cullen D."/>
            <person name="Hibbett D.S."/>
            <person name="Grigoriev I.V."/>
        </authorList>
    </citation>
    <scope>NUCLEOTIDE SEQUENCE [LARGE SCALE GENOMIC DNA]</scope>
    <source>
        <strain evidence="3">FD-172 SS1</strain>
    </source>
</reference>
<protein>
    <submittedName>
        <fullName evidence="2">Uncharacterized protein</fullName>
    </submittedName>
</protein>
<name>A0A067MP87_BOTB1</name>
<feature type="region of interest" description="Disordered" evidence="1">
    <location>
        <begin position="104"/>
        <end position="124"/>
    </location>
</feature>
<sequence length="124" mass="14394">MIGFHPRREAVWETVDHQAVSPTPMYYNEDDLDISLVYPHDVRGTYIFDMRSNVYQCRQTLVVAQRQLLREVSKLGCNILLHEGWTITTLRKGKALRIEVRYQGRPARADNPPKTPKPPFLSTL</sequence>
<evidence type="ECO:0000313" key="3">
    <source>
        <dbReference type="Proteomes" id="UP000027195"/>
    </source>
</evidence>
<dbReference type="InParanoid" id="A0A067MP87"/>
<keyword evidence="3" id="KW-1185">Reference proteome</keyword>
<dbReference type="EMBL" id="KL198042">
    <property type="protein sequence ID" value="KDQ13702.1"/>
    <property type="molecule type" value="Genomic_DNA"/>
</dbReference>
<dbReference type="Proteomes" id="UP000027195">
    <property type="component" value="Unassembled WGS sequence"/>
</dbReference>
<evidence type="ECO:0000313" key="2">
    <source>
        <dbReference type="EMBL" id="KDQ13702.1"/>
    </source>
</evidence>
<organism evidence="2 3">
    <name type="scientific">Botryobasidium botryosum (strain FD-172 SS1)</name>
    <dbReference type="NCBI Taxonomy" id="930990"/>
    <lineage>
        <taxon>Eukaryota</taxon>
        <taxon>Fungi</taxon>
        <taxon>Dikarya</taxon>
        <taxon>Basidiomycota</taxon>
        <taxon>Agaricomycotina</taxon>
        <taxon>Agaricomycetes</taxon>
        <taxon>Cantharellales</taxon>
        <taxon>Botryobasidiaceae</taxon>
        <taxon>Botryobasidium</taxon>
    </lineage>
</organism>
<feature type="compositionally biased region" description="Pro residues" evidence="1">
    <location>
        <begin position="113"/>
        <end position="124"/>
    </location>
</feature>
<gene>
    <name evidence="2" type="ORF">BOTBODRAFT_33401</name>
</gene>
<accession>A0A067MP87</accession>
<dbReference type="OrthoDB" id="3349961at2759"/>
<dbReference type="AlphaFoldDB" id="A0A067MP87"/>
<dbReference type="HOGENOM" id="CLU_141768_0_0_1"/>
<proteinExistence type="predicted"/>